<sequence length="19" mass="2314">MLQETSKSVTDLLVIWYWT</sequence>
<accession>A0A0A9B0W6</accession>
<organism evidence="1">
    <name type="scientific">Arundo donax</name>
    <name type="common">Giant reed</name>
    <name type="synonym">Donax arundinaceus</name>
    <dbReference type="NCBI Taxonomy" id="35708"/>
    <lineage>
        <taxon>Eukaryota</taxon>
        <taxon>Viridiplantae</taxon>
        <taxon>Streptophyta</taxon>
        <taxon>Embryophyta</taxon>
        <taxon>Tracheophyta</taxon>
        <taxon>Spermatophyta</taxon>
        <taxon>Magnoliopsida</taxon>
        <taxon>Liliopsida</taxon>
        <taxon>Poales</taxon>
        <taxon>Poaceae</taxon>
        <taxon>PACMAD clade</taxon>
        <taxon>Arundinoideae</taxon>
        <taxon>Arundineae</taxon>
        <taxon>Arundo</taxon>
    </lineage>
</organism>
<name>A0A0A9B0W6_ARUDO</name>
<dbReference type="AlphaFoldDB" id="A0A0A9B0W6"/>
<proteinExistence type="predicted"/>
<reference evidence="1" key="1">
    <citation type="submission" date="2014-09" db="EMBL/GenBank/DDBJ databases">
        <authorList>
            <person name="Magalhaes I.L.F."/>
            <person name="Oliveira U."/>
            <person name="Santos F.R."/>
            <person name="Vidigal T.H.D.A."/>
            <person name="Brescovit A.D."/>
            <person name="Santos A.J."/>
        </authorList>
    </citation>
    <scope>NUCLEOTIDE SEQUENCE</scope>
    <source>
        <tissue evidence="1">Shoot tissue taken approximately 20 cm above the soil surface</tissue>
    </source>
</reference>
<reference evidence="1" key="2">
    <citation type="journal article" date="2015" name="Data Brief">
        <title>Shoot transcriptome of the giant reed, Arundo donax.</title>
        <authorList>
            <person name="Barrero R.A."/>
            <person name="Guerrero F.D."/>
            <person name="Moolhuijzen P."/>
            <person name="Goolsby J.A."/>
            <person name="Tidwell J."/>
            <person name="Bellgard S.E."/>
            <person name="Bellgard M.I."/>
        </authorList>
    </citation>
    <scope>NUCLEOTIDE SEQUENCE</scope>
    <source>
        <tissue evidence="1">Shoot tissue taken approximately 20 cm above the soil surface</tissue>
    </source>
</reference>
<dbReference type="EMBL" id="GBRH01240306">
    <property type="protein sequence ID" value="JAD57589.1"/>
    <property type="molecule type" value="Transcribed_RNA"/>
</dbReference>
<evidence type="ECO:0000313" key="1">
    <source>
        <dbReference type="EMBL" id="JAD57589.1"/>
    </source>
</evidence>
<protein>
    <submittedName>
        <fullName evidence="1">Uncharacterized protein</fullName>
    </submittedName>
</protein>